<dbReference type="AlphaFoldDB" id="K0KTK6"/>
<comment type="caution">
    <text evidence="1">The sequence shown here is derived from an EMBL/GenBank/DDBJ whole genome shotgun (WGS) entry which is preliminary data.</text>
</comment>
<dbReference type="STRING" id="1206466.K0KTK6"/>
<gene>
    <name evidence="1" type="ORF">BN7_4177</name>
</gene>
<dbReference type="InterPro" id="IPR029058">
    <property type="entry name" value="AB_hydrolase_fold"/>
</dbReference>
<organism evidence="1 2">
    <name type="scientific">Wickerhamomyces ciferrii (strain ATCC 14091 / BCRC 22168 / CBS 111 / JCM 3599 / NBRC 0793 / NRRL Y-1031 F-60-10)</name>
    <name type="common">Yeast</name>
    <name type="synonym">Pichia ciferrii</name>
    <dbReference type="NCBI Taxonomy" id="1206466"/>
    <lineage>
        <taxon>Eukaryota</taxon>
        <taxon>Fungi</taxon>
        <taxon>Dikarya</taxon>
        <taxon>Ascomycota</taxon>
        <taxon>Saccharomycotina</taxon>
        <taxon>Saccharomycetes</taxon>
        <taxon>Phaffomycetales</taxon>
        <taxon>Wickerhamomycetaceae</taxon>
        <taxon>Wickerhamomyces</taxon>
    </lineage>
</organism>
<dbReference type="InParanoid" id="K0KTK6"/>
<name>K0KTK6_WICCF</name>
<keyword evidence="2" id="KW-1185">Reference proteome</keyword>
<evidence type="ECO:0000313" key="2">
    <source>
        <dbReference type="Proteomes" id="UP000009328"/>
    </source>
</evidence>
<dbReference type="Gene3D" id="3.40.50.1820">
    <property type="entry name" value="alpha/beta hydrolase"/>
    <property type="match status" value="1"/>
</dbReference>
<evidence type="ECO:0000313" key="1">
    <source>
        <dbReference type="EMBL" id="CCH44608.1"/>
    </source>
</evidence>
<dbReference type="EMBL" id="CAIF01000148">
    <property type="protein sequence ID" value="CCH44608.1"/>
    <property type="molecule type" value="Genomic_DNA"/>
</dbReference>
<accession>K0KTK6</accession>
<dbReference type="GO" id="GO:0004061">
    <property type="term" value="F:arylformamidase activity"/>
    <property type="evidence" value="ECO:0007669"/>
    <property type="project" value="UniProtKB-EC"/>
</dbReference>
<protein>
    <submittedName>
        <fullName evidence="1">Kynurenine formamidase</fullName>
        <ecNumber evidence="1">3.5.1.9</ecNumber>
    </submittedName>
</protein>
<dbReference type="HOGENOM" id="CLU_016852_1_0_1"/>
<keyword evidence="1" id="KW-0378">Hydrolase</keyword>
<proteinExistence type="predicted"/>
<sequence>MAVRHYYGNHHRQYIHVLEYDPKVKNTIITIHGGGWVSHYEFAIDFLPFAQGINYETNVFSIDYRLSAGHHSPIDIIDPVEDYVREPYHLIDILHGFQYILDNFNIERLSLLGHSVGSFMTLQFQNFLEVIPPGLSELVKHGIITEEEEKNQLIFIHEFANQYIPKLDLVNVFYVCGVCDIPSALHTSREVFKHGEREANGFCYIEDVFVSPKHYTESSPVTSTLIKSPFSMIKSKGKHVAFQTVHDEFVYYDQPLSFIKWFNSLQKPLEFHLEDFGKHHKILTDTKFFSIISRALNETKDL</sequence>
<dbReference type="Proteomes" id="UP000009328">
    <property type="component" value="Unassembled WGS sequence"/>
</dbReference>
<dbReference type="SUPFAM" id="SSF53474">
    <property type="entry name" value="alpha/beta-Hydrolases"/>
    <property type="match status" value="1"/>
</dbReference>
<dbReference type="EC" id="3.5.1.9" evidence="1"/>
<reference evidence="1 2" key="1">
    <citation type="journal article" date="2012" name="Eukaryot. Cell">
        <title>Draft genome sequence of Wickerhamomyces ciferrii NRRL Y-1031 F-60-10.</title>
        <authorList>
            <person name="Schneider J."/>
            <person name="Andrea H."/>
            <person name="Blom J."/>
            <person name="Jaenicke S."/>
            <person name="Ruckert C."/>
            <person name="Schorsch C."/>
            <person name="Szczepanowski R."/>
            <person name="Farwick M."/>
            <person name="Goesmann A."/>
            <person name="Puhler A."/>
            <person name="Schaffer S."/>
            <person name="Tauch A."/>
            <person name="Kohler T."/>
            <person name="Brinkrolf K."/>
        </authorList>
    </citation>
    <scope>NUCLEOTIDE SEQUENCE [LARGE SCALE GENOMIC DNA]</scope>
    <source>
        <strain evidence="2">ATCC 14091 / BCRC 22168 / CBS 111 / JCM 3599 / NBRC 0793 / NRRL Y-1031 F-60-10</strain>
    </source>
</reference>